<name>G4QKD9_GLANF</name>
<evidence type="ECO:0000313" key="3">
    <source>
        <dbReference type="Proteomes" id="UP000009282"/>
    </source>
</evidence>
<organism evidence="2 3">
    <name type="scientific">Glaciecola nitratireducens (strain JCM 12485 / KCTC 12276 / FR1064)</name>
    <dbReference type="NCBI Taxonomy" id="1085623"/>
    <lineage>
        <taxon>Bacteria</taxon>
        <taxon>Pseudomonadati</taxon>
        <taxon>Pseudomonadota</taxon>
        <taxon>Gammaproteobacteria</taxon>
        <taxon>Alteromonadales</taxon>
        <taxon>Alteromonadaceae</taxon>
        <taxon>Brumicola</taxon>
    </lineage>
</organism>
<dbReference type="AlphaFoldDB" id="G4QKD9"/>
<proteinExistence type="predicted"/>
<protein>
    <submittedName>
        <fullName evidence="2">Uncharacterized protein</fullName>
    </submittedName>
</protein>
<feature type="coiled-coil region" evidence="1">
    <location>
        <begin position="29"/>
        <end position="56"/>
    </location>
</feature>
<dbReference type="HOGENOM" id="CLU_2787996_0_0_6"/>
<accession>G4QKD9</accession>
<dbReference type="Proteomes" id="UP000009282">
    <property type="component" value="Chromosome"/>
</dbReference>
<evidence type="ECO:0000256" key="1">
    <source>
        <dbReference type="SAM" id="Coils"/>
    </source>
</evidence>
<keyword evidence="3" id="KW-1185">Reference proteome</keyword>
<reference evidence="2 3" key="1">
    <citation type="journal article" date="2011" name="J. Bacteriol.">
        <title>Complete genome sequence of seawater bacterium Glaciecola nitratireducens FR1064T.</title>
        <authorList>
            <person name="Bian F."/>
            <person name="Qin Q.L."/>
            <person name="Xie B.B."/>
            <person name="Shu Y.L."/>
            <person name="Zhang X.Y."/>
            <person name="Yu Y."/>
            <person name="Chen B."/>
            <person name="Chen X.L."/>
            <person name="Zhou B.C."/>
            <person name="Zhang Y.Z."/>
        </authorList>
    </citation>
    <scope>NUCLEOTIDE SEQUENCE [LARGE SCALE GENOMIC DNA]</scope>
    <source>
        <strain evidence="3">JCM 12485 / KCTC 12276 / FR1064</strain>
    </source>
</reference>
<evidence type="ECO:0000313" key="2">
    <source>
        <dbReference type="EMBL" id="AEP29338.1"/>
    </source>
</evidence>
<dbReference type="OrthoDB" id="6388070at2"/>
<sequence>MSKKSLPLTLYQTLEKHAQDADINDDEELQDILKKLTALNEKVEAIKQRARDKRVEKAPNVILLNSRR</sequence>
<dbReference type="RefSeq" id="WP_014108212.1">
    <property type="nucleotide sequence ID" value="NC_016041.1"/>
</dbReference>
<keyword evidence="1" id="KW-0175">Coiled coil</keyword>
<dbReference type="KEGG" id="gni:GNIT_1211"/>
<dbReference type="EMBL" id="CP003060">
    <property type="protein sequence ID" value="AEP29338.1"/>
    <property type="molecule type" value="Genomic_DNA"/>
</dbReference>
<gene>
    <name evidence="2" type="ordered locus">GNIT_1211</name>
</gene>